<keyword evidence="5 8" id="KW-0472">Membrane</keyword>
<gene>
    <name evidence="10" type="ORF">ACJMK2_043526</name>
</gene>
<dbReference type="PANTHER" id="PTHR45695">
    <property type="entry name" value="LEUCOKININ RECEPTOR-RELATED"/>
    <property type="match status" value="1"/>
</dbReference>
<dbReference type="GO" id="GO:0004930">
    <property type="term" value="F:G protein-coupled receptor activity"/>
    <property type="evidence" value="ECO:0007669"/>
    <property type="project" value="UniProtKB-KW"/>
</dbReference>
<dbReference type="InterPro" id="IPR000276">
    <property type="entry name" value="GPCR_Rhodpsn"/>
</dbReference>
<evidence type="ECO:0000256" key="2">
    <source>
        <dbReference type="ARBA" id="ARBA00022692"/>
    </source>
</evidence>
<evidence type="ECO:0000256" key="4">
    <source>
        <dbReference type="ARBA" id="ARBA00023040"/>
    </source>
</evidence>
<keyword evidence="2 8" id="KW-0812">Transmembrane</keyword>
<dbReference type="Proteomes" id="UP001634394">
    <property type="component" value="Unassembled WGS sequence"/>
</dbReference>
<evidence type="ECO:0000259" key="9">
    <source>
        <dbReference type="PROSITE" id="PS50262"/>
    </source>
</evidence>
<evidence type="ECO:0000313" key="10">
    <source>
        <dbReference type="EMBL" id="KAL3866204.1"/>
    </source>
</evidence>
<comment type="caution">
    <text evidence="10">The sequence shown here is derived from an EMBL/GenBank/DDBJ whole genome shotgun (WGS) entry which is preliminary data.</text>
</comment>
<proteinExistence type="predicted"/>
<evidence type="ECO:0000256" key="8">
    <source>
        <dbReference type="SAM" id="Phobius"/>
    </source>
</evidence>
<dbReference type="Gene3D" id="1.20.1070.10">
    <property type="entry name" value="Rhodopsin 7-helix transmembrane proteins"/>
    <property type="match status" value="1"/>
</dbReference>
<evidence type="ECO:0000256" key="5">
    <source>
        <dbReference type="ARBA" id="ARBA00023136"/>
    </source>
</evidence>
<dbReference type="GO" id="GO:0016020">
    <property type="term" value="C:membrane"/>
    <property type="evidence" value="ECO:0007669"/>
    <property type="project" value="UniProtKB-SubCell"/>
</dbReference>
<accession>A0ABD3VX71</accession>
<sequence>MATIDGTNGFLYESSMANDTIPRLDTENKYEVKSQLMDFLTSAKRNYQIVLGLITVTGLVGNILTVAVILRNKGIKSNTDILILTLAVTDILIIVFCVPRVIVGDYQI</sequence>
<dbReference type="PANTHER" id="PTHR45695:SF9">
    <property type="entry name" value="LEUCOKININ RECEPTOR"/>
    <property type="match status" value="1"/>
</dbReference>
<feature type="domain" description="G-protein coupled receptors family 1 profile" evidence="9">
    <location>
        <begin position="61"/>
        <end position="108"/>
    </location>
</feature>
<keyword evidence="3 8" id="KW-1133">Transmembrane helix</keyword>
<keyword evidence="11" id="KW-1185">Reference proteome</keyword>
<dbReference type="InterPro" id="IPR017452">
    <property type="entry name" value="GPCR_Rhodpsn_7TM"/>
</dbReference>
<feature type="transmembrane region" description="Helical" evidence="8">
    <location>
        <begin position="81"/>
        <end position="102"/>
    </location>
</feature>
<dbReference type="PROSITE" id="PS50262">
    <property type="entry name" value="G_PROTEIN_RECEP_F1_2"/>
    <property type="match status" value="1"/>
</dbReference>
<keyword evidence="7" id="KW-0807">Transducer</keyword>
<evidence type="ECO:0000256" key="6">
    <source>
        <dbReference type="ARBA" id="ARBA00023170"/>
    </source>
</evidence>
<feature type="transmembrane region" description="Helical" evidence="8">
    <location>
        <begin position="47"/>
        <end position="69"/>
    </location>
</feature>
<name>A0ABD3VX71_SINWO</name>
<reference evidence="10 11" key="1">
    <citation type="submission" date="2024-11" db="EMBL/GenBank/DDBJ databases">
        <title>Chromosome-level genome assembly of the freshwater bivalve Anodonta woodiana.</title>
        <authorList>
            <person name="Chen X."/>
        </authorList>
    </citation>
    <scope>NUCLEOTIDE SEQUENCE [LARGE SCALE GENOMIC DNA]</scope>
    <source>
        <strain evidence="10">MN2024</strain>
        <tissue evidence="10">Gills</tissue>
    </source>
</reference>
<evidence type="ECO:0000256" key="3">
    <source>
        <dbReference type="ARBA" id="ARBA00022989"/>
    </source>
</evidence>
<evidence type="ECO:0000313" key="11">
    <source>
        <dbReference type="Proteomes" id="UP001634394"/>
    </source>
</evidence>
<protein>
    <recommendedName>
        <fullName evidence="9">G-protein coupled receptors family 1 profile domain-containing protein</fullName>
    </recommendedName>
</protein>
<evidence type="ECO:0000256" key="1">
    <source>
        <dbReference type="ARBA" id="ARBA00004141"/>
    </source>
</evidence>
<dbReference type="AlphaFoldDB" id="A0ABD3VX71"/>
<keyword evidence="4" id="KW-0297">G-protein coupled receptor</keyword>
<organism evidence="10 11">
    <name type="scientific">Sinanodonta woodiana</name>
    <name type="common">Chinese pond mussel</name>
    <name type="synonym">Anodonta woodiana</name>
    <dbReference type="NCBI Taxonomy" id="1069815"/>
    <lineage>
        <taxon>Eukaryota</taxon>
        <taxon>Metazoa</taxon>
        <taxon>Spiralia</taxon>
        <taxon>Lophotrochozoa</taxon>
        <taxon>Mollusca</taxon>
        <taxon>Bivalvia</taxon>
        <taxon>Autobranchia</taxon>
        <taxon>Heteroconchia</taxon>
        <taxon>Palaeoheterodonta</taxon>
        <taxon>Unionida</taxon>
        <taxon>Unionoidea</taxon>
        <taxon>Unionidae</taxon>
        <taxon>Unioninae</taxon>
        <taxon>Sinanodonta</taxon>
    </lineage>
</organism>
<evidence type="ECO:0000256" key="7">
    <source>
        <dbReference type="ARBA" id="ARBA00023224"/>
    </source>
</evidence>
<dbReference type="EMBL" id="JBJQND010000009">
    <property type="protein sequence ID" value="KAL3866204.1"/>
    <property type="molecule type" value="Genomic_DNA"/>
</dbReference>
<comment type="subcellular location">
    <subcellularLocation>
        <location evidence="1">Membrane</location>
        <topology evidence="1">Multi-pass membrane protein</topology>
    </subcellularLocation>
</comment>
<dbReference type="Pfam" id="PF00001">
    <property type="entry name" value="7tm_1"/>
    <property type="match status" value="1"/>
</dbReference>
<keyword evidence="6" id="KW-0675">Receptor</keyword>
<dbReference type="SUPFAM" id="SSF81321">
    <property type="entry name" value="Family A G protein-coupled receptor-like"/>
    <property type="match status" value="1"/>
</dbReference>
<dbReference type="PRINTS" id="PR00237">
    <property type="entry name" value="GPCRRHODOPSN"/>
</dbReference>